<comment type="caution">
    <text evidence="1">The sequence shown here is derived from an EMBL/GenBank/DDBJ whole genome shotgun (WGS) entry which is preliminary data.</text>
</comment>
<evidence type="ECO:0000313" key="1">
    <source>
        <dbReference type="EMBL" id="KKM97966.1"/>
    </source>
</evidence>
<feature type="non-terminal residue" evidence="1">
    <location>
        <position position="81"/>
    </location>
</feature>
<dbReference type="AlphaFoldDB" id="A0A0F9MF67"/>
<accession>A0A0F9MF67</accession>
<evidence type="ECO:0008006" key="2">
    <source>
        <dbReference type="Google" id="ProtNLM"/>
    </source>
</evidence>
<name>A0A0F9MF67_9ZZZZ</name>
<dbReference type="InterPro" id="IPR012337">
    <property type="entry name" value="RNaseH-like_sf"/>
</dbReference>
<protein>
    <recommendedName>
        <fullName evidence="2">Exonuclease domain-containing protein</fullName>
    </recommendedName>
</protein>
<sequence>MILSLDLETSGLTNNHEILSIGCCTEDWKTFYQEIKWDQLLASTHALEINQIDLRDNKNKIPLEQALFEFHKWLLKMFPNR</sequence>
<organism evidence="1">
    <name type="scientific">marine sediment metagenome</name>
    <dbReference type="NCBI Taxonomy" id="412755"/>
    <lineage>
        <taxon>unclassified sequences</taxon>
        <taxon>metagenomes</taxon>
        <taxon>ecological metagenomes</taxon>
    </lineage>
</organism>
<dbReference type="Gene3D" id="3.30.420.10">
    <property type="entry name" value="Ribonuclease H-like superfamily/Ribonuclease H"/>
    <property type="match status" value="1"/>
</dbReference>
<proteinExistence type="predicted"/>
<dbReference type="EMBL" id="LAZR01005684">
    <property type="protein sequence ID" value="KKM97966.1"/>
    <property type="molecule type" value="Genomic_DNA"/>
</dbReference>
<dbReference type="SUPFAM" id="SSF53098">
    <property type="entry name" value="Ribonuclease H-like"/>
    <property type="match status" value="1"/>
</dbReference>
<reference evidence="1" key="1">
    <citation type="journal article" date="2015" name="Nature">
        <title>Complex archaea that bridge the gap between prokaryotes and eukaryotes.</title>
        <authorList>
            <person name="Spang A."/>
            <person name="Saw J.H."/>
            <person name="Jorgensen S.L."/>
            <person name="Zaremba-Niedzwiedzka K."/>
            <person name="Martijn J."/>
            <person name="Lind A.E."/>
            <person name="van Eijk R."/>
            <person name="Schleper C."/>
            <person name="Guy L."/>
            <person name="Ettema T.J."/>
        </authorList>
    </citation>
    <scope>NUCLEOTIDE SEQUENCE</scope>
</reference>
<gene>
    <name evidence="1" type="ORF">LCGC14_1162650</name>
</gene>
<dbReference type="InterPro" id="IPR036397">
    <property type="entry name" value="RNaseH_sf"/>
</dbReference>
<dbReference type="GO" id="GO:0003676">
    <property type="term" value="F:nucleic acid binding"/>
    <property type="evidence" value="ECO:0007669"/>
    <property type="project" value="InterPro"/>
</dbReference>